<dbReference type="Proteomes" id="UP000826462">
    <property type="component" value="Chromosome 1"/>
</dbReference>
<evidence type="ECO:0000313" key="2">
    <source>
        <dbReference type="Proteomes" id="UP000826462"/>
    </source>
</evidence>
<dbReference type="RefSeq" id="WP_219799389.1">
    <property type="nucleotide sequence ID" value="NZ_CP080095.1"/>
</dbReference>
<proteinExistence type="predicted"/>
<dbReference type="EMBL" id="CP080095">
    <property type="protein sequence ID" value="QYD70062.1"/>
    <property type="molecule type" value="Genomic_DNA"/>
</dbReference>
<evidence type="ECO:0000313" key="1">
    <source>
        <dbReference type="EMBL" id="QYD70062.1"/>
    </source>
</evidence>
<sequence length="72" mass="8104">MNKDPGNKGFITDSIEEETSEMQREHIGSASRYDAFVTLVENNIDNNPATMRFAAEAETVAQFPKPRRARTT</sequence>
<reference evidence="1 2" key="1">
    <citation type="submission" date="2021-07" db="EMBL/GenBank/DDBJ databases">
        <title>Paraburkholderia edwinii protects Aspergillus sp. from phenazines by acting as a toxin sponge.</title>
        <authorList>
            <person name="Dahlstrom K.M."/>
            <person name="Newman D.K."/>
        </authorList>
    </citation>
    <scope>NUCLEOTIDE SEQUENCE [LARGE SCALE GENOMIC DNA]</scope>
    <source>
        <strain evidence="1 2">Pe01</strain>
    </source>
</reference>
<accession>A0ABX8URU0</accession>
<name>A0ABX8URU0_9BURK</name>
<gene>
    <name evidence="1" type="ORF">KZJ38_07045</name>
</gene>
<keyword evidence="2" id="KW-1185">Reference proteome</keyword>
<protein>
    <submittedName>
        <fullName evidence="1">Uncharacterized protein</fullName>
    </submittedName>
</protein>
<organism evidence="1 2">
    <name type="scientific">Paraburkholderia edwinii</name>
    <dbReference type="NCBI Taxonomy" id="2861782"/>
    <lineage>
        <taxon>Bacteria</taxon>
        <taxon>Pseudomonadati</taxon>
        <taxon>Pseudomonadota</taxon>
        <taxon>Betaproteobacteria</taxon>
        <taxon>Burkholderiales</taxon>
        <taxon>Burkholderiaceae</taxon>
        <taxon>Paraburkholderia</taxon>
    </lineage>
</organism>